<evidence type="ECO:0000256" key="5">
    <source>
        <dbReference type="ARBA" id="ARBA00023015"/>
    </source>
</evidence>
<keyword evidence="3" id="KW-0678">Repressor</keyword>
<keyword evidence="5" id="KW-0805">Transcription regulation</keyword>
<evidence type="ECO:0000256" key="4">
    <source>
        <dbReference type="ARBA" id="ARBA00022795"/>
    </source>
</evidence>
<keyword evidence="6" id="KW-0804">Transcription</keyword>
<gene>
    <name evidence="8" type="ORF">B4114_2715</name>
</gene>
<dbReference type="InterPro" id="IPR035890">
    <property type="entry name" value="Anti-sigma-28_factor_FlgM_sf"/>
</dbReference>
<protein>
    <recommendedName>
        <fullName evidence="2">Negative regulator of flagellin synthesis</fullName>
    </recommendedName>
</protein>
<dbReference type="PATRIC" id="fig|1422.17.peg.1896"/>
<dbReference type="InterPro" id="IPR031316">
    <property type="entry name" value="FlgM_C"/>
</dbReference>
<dbReference type="Proteomes" id="UP000075517">
    <property type="component" value="Unassembled WGS sequence"/>
</dbReference>
<evidence type="ECO:0000313" key="8">
    <source>
        <dbReference type="EMBL" id="KYD34951.1"/>
    </source>
</evidence>
<dbReference type="RefSeq" id="WP_033014950.1">
    <property type="nucleotide sequence ID" value="NZ_CBCSGJ010000011.1"/>
</dbReference>
<dbReference type="EMBL" id="LQYY01000022">
    <property type="protein sequence ID" value="KYD34951.1"/>
    <property type="molecule type" value="Genomic_DNA"/>
</dbReference>
<dbReference type="InterPro" id="IPR007412">
    <property type="entry name" value="FlgM"/>
</dbReference>
<dbReference type="SUPFAM" id="SSF101498">
    <property type="entry name" value="Anti-sigma factor FlgM"/>
    <property type="match status" value="1"/>
</dbReference>
<feature type="domain" description="Anti-sigma-28 factor FlgM C-terminal" evidence="7">
    <location>
        <begin position="32"/>
        <end position="81"/>
    </location>
</feature>
<evidence type="ECO:0000259" key="7">
    <source>
        <dbReference type="Pfam" id="PF04316"/>
    </source>
</evidence>
<dbReference type="GO" id="GO:0045892">
    <property type="term" value="P:negative regulation of DNA-templated transcription"/>
    <property type="evidence" value="ECO:0007669"/>
    <property type="project" value="InterPro"/>
</dbReference>
<evidence type="ECO:0000256" key="6">
    <source>
        <dbReference type="ARBA" id="ARBA00023163"/>
    </source>
</evidence>
<sequence length="89" mass="10570">MRIDNRFLIGVHPYRQYSGIPQGKTGQPGRRDRVEISEEAKELQQRSTWAAEREEKVRRLKEQIDNRTYEIDARAIAEKLYKFYKGDGQ</sequence>
<keyword evidence="4" id="KW-1005">Bacterial flagellum biogenesis</keyword>
<accession>A0A150NE14</accession>
<dbReference type="AlphaFoldDB" id="A0A150NE14"/>
<evidence type="ECO:0000256" key="3">
    <source>
        <dbReference type="ARBA" id="ARBA00022491"/>
    </source>
</evidence>
<reference evidence="8 9" key="1">
    <citation type="submission" date="2016-01" db="EMBL/GenBank/DDBJ databases">
        <title>Draft Genome Sequences of Seven Thermophilic Sporeformers Isolated from Foods.</title>
        <authorList>
            <person name="Berendsen E.M."/>
            <person name="Wells-Bennik M.H."/>
            <person name="Krawcyk A.O."/>
            <person name="De Jong A."/>
            <person name="Holsappel S."/>
            <person name="Eijlander R.T."/>
            <person name="Kuipers O.P."/>
        </authorList>
    </citation>
    <scope>NUCLEOTIDE SEQUENCE [LARGE SCALE GENOMIC DNA]</scope>
    <source>
        <strain evidence="8 9">B4114</strain>
    </source>
</reference>
<evidence type="ECO:0000313" key="9">
    <source>
        <dbReference type="Proteomes" id="UP000075517"/>
    </source>
</evidence>
<comment type="similarity">
    <text evidence="1">Belongs to the FlgM family.</text>
</comment>
<evidence type="ECO:0000256" key="2">
    <source>
        <dbReference type="ARBA" id="ARBA00017823"/>
    </source>
</evidence>
<evidence type="ECO:0000256" key="1">
    <source>
        <dbReference type="ARBA" id="ARBA00005322"/>
    </source>
</evidence>
<dbReference type="GO" id="GO:0044781">
    <property type="term" value="P:bacterial-type flagellum organization"/>
    <property type="evidence" value="ECO:0007669"/>
    <property type="project" value="UniProtKB-KW"/>
</dbReference>
<dbReference type="Pfam" id="PF04316">
    <property type="entry name" value="FlgM"/>
    <property type="match status" value="1"/>
</dbReference>
<name>A0A150NE14_GEOSE</name>
<dbReference type="NCBIfam" id="TIGR03824">
    <property type="entry name" value="FlgM_jcvi"/>
    <property type="match status" value="1"/>
</dbReference>
<comment type="caution">
    <text evidence="8">The sequence shown here is derived from an EMBL/GenBank/DDBJ whole genome shotgun (WGS) entry which is preliminary data.</text>
</comment>
<organism evidence="8 9">
    <name type="scientific">Geobacillus stearothermophilus</name>
    <name type="common">Bacillus stearothermophilus</name>
    <dbReference type="NCBI Taxonomy" id="1422"/>
    <lineage>
        <taxon>Bacteria</taxon>
        <taxon>Bacillati</taxon>
        <taxon>Bacillota</taxon>
        <taxon>Bacilli</taxon>
        <taxon>Bacillales</taxon>
        <taxon>Anoxybacillaceae</taxon>
        <taxon>Geobacillus</taxon>
    </lineage>
</organism>
<proteinExistence type="inferred from homology"/>